<keyword evidence="13" id="KW-1185">Reference proteome</keyword>
<accession>A0ABY6LDB3</accession>
<evidence type="ECO:0000256" key="11">
    <source>
        <dbReference type="ARBA" id="ARBA00031787"/>
    </source>
</evidence>
<dbReference type="Pfam" id="PF00202">
    <property type="entry name" value="Aminotran_3"/>
    <property type="match status" value="2"/>
</dbReference>
<dbReference type="InterPro" id="IPR049704">
    <property type="entry name" value="Aminotrans_3_PPA_site"/>
</dbReference>
<dbReference type="InterPro" id="IPR015421">
    <property type="entry name" value="PyrdxlP-dep_Trfase_major"/>
</dbReference>
<dbReference type="PROSITE" id="PS00600">
    <property type="entry name" value="AA_TRANSFER_CLASS_3"/>
    <property type="match status" value="1"/>
</dbReference>
<dbReference type="InterPro" id="IPR005814">
    <property type="entry name" value="Aminotrans_3"/>
</dbReference>
<dbReference type="Gene3D" id="3.40.640.10">
    <property type="entry name" value="Type I PLP-dependent aspartate aminotransferase-like (Major domain)"/>
    <property type="match status" value="2"/>
</dbReference>
<evidence type="ECO:0000256" key="1">
    <source>
        <dbReference type="ARBA" id="ARBA00001933"/>
    </source>
</evidence>
<dbReference type="InterPro" id="IPR004631">
    <property type="entry name" value="4NH2But_aminotransferase_euk"/>
</dbReference>
<evidence type="ECO:0000256" key="7">
    <source>
        <dbReference type="ARBA" id="ARBA00022898"/>
    </source>
</evidence>
<reference evidence="12 13" key="1">
    <citation type="submission" date="2022-01" db="EMBL/GenBank/DDBJ databases">
        <title>A chromosomal length assembly of Cordylochernes scorpioides.</title>
        <authorList>
            <person name="Zeh D."/>
            <person name="Zeh J."/>
        </authorList>
    </citation>
    <scope>NUCLEOTIDE SEQUENCE [LARGE SCALE GENOMIC DNA]</scope>
    <source>
        <strain evidence="12">IN4F17</strain>
        <tissue evidence="12">Whole Body</tissue>
    </source>
</reference>
<dbReference type="PANTHER" id="PTHR43206:SF1">
    <property type="entry name" value="4-AMINOBUTYRATE AMINOTRANSFERASE, MITOCHONDRIAL"/>
    <property type="match status" value="1"/>
</dbReference>
<dbReference type="InterPro" id="IPR015424">
    <property type="entry name" value="PyrdxlP-dep_Trfase"/>
</dbReference>
<dbReference type="NCBIfam" id="TIGR00699">
    <property type="entry name" value="GABAtrns_euk"/>
    <property type="match status" value="1"/>
</dbReference>
<dbReference type="Proteomes" id="UP001235939">
    <property type="component" value="Chromosome 17"/>
</dbReference>
<sequence>MLLATLRRRLPPRLYRALHSVAEPREPRIVTAQLPGPESQRLKEELSAIQNVGAVQFFVDYTKSAGNYLVDIDGNTFLDIYNQIASLPLGYNHPAMNKVLQDSANIPAFVNRPALGILPPADFVKNLRNSLLSVAPKGLHEVQTMACGSCSNENAFKLAFFHHQNKLRGGKPFSEEELKSAVVNQSPGCPSLSILSFKGGFHGRTFASLSTTHCKPIHKIDIPSLDWPIATFPVYKYPLDANAKENKKIDEMCLAEVGKCIEEQKKKGSPVAGLIIEPIQGEGGDNQASVEFFKKLRRLASDNDIIFICDEVQTGCGVTGKFWAHEHWGLDNPPDVVTFSKKMLTGGFYYKSELRPKEGYRIFNTWLGEPNKLLFIEQFLKVIREDNLLQLVEKTGNHLLNGLVDLQNKYPSYLERARGQGTYIAVDFKTPKMRDEAIEGLHHLGVHCGGCGSHSVRVRTALTFNQRHADQLLERLDKLLDSQMSSRKLRNLAAEHNITFICDEVQTGCGITGKFWAHEYWELENPPDIVCFAKKMLTGGFFYKKEFRPREGYRIFNTWMGEPSKLMFLREMIQVIEQEKLLDNALLTGNILLDGLYNLQDKYDIISNVRGKGTFIAFDLKSPEARDELLERLHKQGLHSGGSGKRSIRIRTSLIFSPKHAYQYLDNLESVLKNNRPSESNDFHKWIQNLSELHQMSGFSSEPSTHHAMHRALPNRHLHRPSCDHRGDKVQTWDKKKKNCDQFPLVDDDSLQAAVSTDDGLNFVEDSLTSAHNGLISA</sequence>
<evidence type="ECO:0000256" key="2">
    <source>
        <dbReference type="ARBA" id="ARBA00008954"/>
    </source>
</evidence>
<evidence type="ECO:0000256" key="3">
    <source>
        <dbReference type="ARBA" id="ARBA00012876"/>
    </source>
</evidence>
<comment type="cofactor">
    <cofactor evidence="1">
        <name>pyridoxal 5'-phosphate</name>
        <dbReference type="ChEBI" id="CHEBI:597326"/>
    </cofactor>
</comment>
<keyword evidence="6" id="KW-0808">Transferase</keyword>
<evidence type="ECO:0000256" key="5">
    <source>
        <dbReference type="ARBA" id="ARBA00022576"/>
    </source>
</evidence>
<dbReference type="Gene3D" id="3.90.1150.10">
    <property type="entry name" value="Aspartate Aminotransferase, domain 1"/>
    <property type="match status" value="2"/>
</dbReference>
<name>A0ABY6LDB3_9ARAC</name>
<keyword evidence="7" id="KW-0663">Pyridoxal phosphate</keyword>
<organism evidence="12 13">
    <name type="scientific">Cordylochernes scorpioides</name>
    <dbReference type="NCBI Taxonomy" id="51811"/>
    <lineage>
        <taxon>Eukaryota</taxon>
        <taxon>Metazoa</taxon>
        <taxon>Ecdysozoa</taxon>
        <taxon>Arthropoda</taxon>
        <taxon>Chelicerata</taxon>
        <taxon>Arachnida</taxon>
        <taxon>Pseudoscorpiones</taxon>
        <taxon>Cheliferoidea</taxon>
        <taxon>Chernetidae</taxon>
        <taxon>Cordylochernes</taxon>
    </lineage>
</organism>
<protein>
    <recommendedName>
        <fullName evidence="10">(S)-3-amino-2-methylpropionate transaminase</fullName>
        <ecNumber evidence="4">2.6.1.19</ecNumber>
        <ecNumber evidence="3">2.6.1.22</ecNumber>
    </recommendedName>
    <alternativeName>
        <fullName evidence="11">GABA aminotransferase</fullName>
    </alternativeName>
    <alternativeName>
        <fullName evidence="9">Gamma-amino-N-butyrate transaminase</fullName>
    </alternativeName>
    <alternativeName>
        <fullName evidence="8">L-AIBAT</fullName>
    </alternativeName>
</protein>
<dbReference type="InterPro" id="IPR015422">
    <property type="entry name" value="PyrdxlP-dep_Trfase_small"/>
</dbReference>
<evidence type="ECO:0000256" key="8">
    <source>
        <dbReference type="ARBA" id="ARBA00029760"/>
    </source>
</evidence>
<proteinExistence type="inferred from homology"/>
<dbReference type="EC" id="2.6.1.22" evidence="3"/>
<gene>
    <name evidence="12" type="ORF">LAZ67_17001316</name>
</gene>
<keyword evidence="5" id="KW-0032">Aminotransferase</keyword>
<dbReference type="EMBL" id="CP092879">
    <property type="protein sequence ID" value="UYV79165.1"/>
    <property type="molecule type" value="Genomic_DNA"/>
</dbReference>
<evidence type="ECO:0000256" key="10">
    <source>
        <dbReference type="ARBA" id="ARBA00030857"/>
    </source>
</evidence>
<dbReference type="SUPFAM" id="SSF53383">
    <property type="entry name" value="PLP-dependent transferases"/>
    <property type="match status" value="2"/>
</dbReference>
<comment type="similarity">
    <text evidence="2">Belongs to the class-III pyridoxal-phosphate-dependent aminotransferase family.</text>
</comment>
<dbReference type="EC" id="2.6.1.19" evidence="4"/>
<dbReference type="CDD" id="cd00610">
    <property type="entry name" value="OAT_like"/>
    <property type="match status" value="1"/>
</dbReference>
<evidence type="ECO:0000313" key="13">
    <source>
        <dbReference type="Proteomes" id="UP001235939"/>
    </source>
</evidence>
<evidence type="ECO:0000313" key="12">
    <source>
        <dbReference type="EMBL" id="UYV79165.1"/>
    </source>
</evidence>
<dbReference type="PANTHER" id="PTHR43206">
    <property type="entry name" value="AMINOTRANSFERASE"/>
    <property type="match status" value="1"/>
</dbReference>
<evidence type="ECO:0000256" key="9">
    <source>
        <dbReference type="ARBA" id="ARBA00030204"/>
    </source>
</evidence>
<evidence type="ECO:0000256" key="4">
    <source>
        <dbReference type="ARBA" id="ARBA00012912"/>
    </source>
</evidence>
<evidence type="ECO:0000256" key="6">
    <source>
        <dbReference type="ARBA" id="ARBA00022679"/>
    </source>
</evidence>